<organism evidence="3 4">
    <name type="scientific">Porphyra umbilicalis</name>
    <name type="common">Purple laver</name>
    <name type="synonym">Red alga</name>
    <dbReference type="NCBI Taxonomy" id="2786"/>
    <lineage>
        <taxon>Eukaryota</taxon>
        <taxon>Rhodophyta</taxon>
        <taxon>Bangiophyceae</taxon>
        <taxon>Bangiales</taxon>
        <taxon>Bangiaceae</taxon>
        <taxon>Porphyra</taxon>
    </lineage>
</organism>
<dbReference type="GO" id="GO:0043139">
    <property type="term" value="F:5'-3' DNA helicase activity"/>
    <property type="evidence" value="ECO:0007669"/>
    <property type="project" value="UniProtKB-EC"/>
</dbReference>
<keyword evidence="1" id="KW-0234">DNA repair</keyword>
<reference evidence="3 4" key="1">
    <citation type="submission" date="2017-03" db="EMBL/GenBank/DDBJ databases">
        <title>WGS assembly of Porphyra umbilicalis.</title>
        <authorList>
            <person name="Brawley S.H."/>
            <person name="Blouin N.A."/>
            <person name="Ficko-Blean E."/>
            <person name="Wheeler G.L."/>
            <person name="Lohr M."/>
            <person name="Goodson H.V."/>
            <person name="Jenkins J.W."/>
            <person name="Blaby-Haas C.E."/>
            <person name="Helliwell K.E."/>
            <person name="Chan C."/>
            <person name="Marriage T."/>
            <person name="Bhattacharya D."/>
            <person name="Klein A.S."/>
            <person name="Badis Y."/>
            <person name="Brodie J."/>
            <person name="Cao Y."/>
            <person name="Collen J."/>
            <person name="Dittami S.M."/>
            <person name="Gachon C.M."/>
            <person name="Green B.R."/>
            <person name="Karpowicz S."/>
            <person name="Kim J.W."/>
            <person name="Kudahl U."/>
            <person name="Lin S."/>
            <person name="Michel G."/>
            <person name="Mittag M."/>
            <person name="Olson B.J."/>
            <person name="Pangilinan J."/>
            <person name="Peng Y."/>
            <person name="Qiu H."/>
            <person name="Shu S."/>
            <person name="Singer J.T."/>
            <person name="Smith A.G."/>
            <person name="Sprecher B.N."/>
            <person name="Wagner V."/>
            <person name="Wang W."/>
            <person name="Wang Z.-Y."/>
            <person name="Yan J."/>
            <person name="Yarish C."/>
            <person name="Zoeuner-Riek S."/>
            <person name="Zhuang Y."/>
            <person name="Zou Y."/>
            <person name="Lindquist E.A."/>
            <person name="Grimwood J."/>
            <person name="Barry K."/>
            <person name="Rokhsar D.S."/>
            <person name="Schmutz J."/>
            <person name="Stiller J.W."/>
            <person name="Grossman A.R."/>
            <person name="Prochnik S.E."/>
        </authorList>
    </citation>
    <scope>NUCLEOTIDE SEQUENCE [LARGE SCALE GENOMIC DNA]</scope>
    <source>
        <strain evidence="3">4086291</strain>
    </source>
</reference>
<gene>
    <name evidence="3" type="ORF">BU14_0079s0002</name>
</gene>
<dbReference type="Gene3D" id="3.40.50.300">
    <property type="entry name" value="P-loop containing nucleotide triphosphate hydrolases"/>
    <property type="match status" value="1"/>
</dbReference>
<evidence type="ECO:0000313" key="3">
    <source>
        <dbReference type="EMBL" id="OSX79359.1"/>
    </source>
</evidence>
<keyword evidence="1" id="KW-0067">ATP-binding</keyword>
<dbReference type="PANTHER" id="PTHR47642">
    <property type="entry name" value="ATP-DEPENDENT DNA HELICASE"/>
    <property type="match status" value="1"/>
</dbReference>
<protein>
    <recommendedName>
        <fullName evidence="1">ATP-dependent DNA helicase</fullName>
        <ecNumber evidence="1">5.6.2.3</ecNumber>
    </recommendedName>
</protein>
<keyword evidence="1" id="KW-0547">Nucleotide-binding</keyword>
<dbReference type="AlphaFoldDB" id="A0A1X6PES9"/>
<keyword evidence="1" id="KW-0347">Helicase</keyword>
<dbReference type="GO" id="GO:0006281">
    <property type="term" value="P:DNA repair"/>
    <property type="evidence" value="ECO:0007669"/>
    <property type="project" value="UniProtKB-KW"/>
</dbReference>
<name>A0A1X6PES9_PORUM</name>
<dbReference type="PANTHER" id="PTHR47642:SF5">
    <property type="entry name" value="ATP-DEPENDENT DNA HELICASE"/>
    <property type="match status" value="1"/>
</dbReference>
<comment type="catalytic activity">
    <reaction evidence="1">
        <text>ATP + H2O = ADP + phosphate + H(+)</text>
        <dbReference type="Rhea" id="RHEA:13065"/>
        <dbReference type="ChEBI" id="CHEBI:15377"/>
        <dbReference type="ChEBI" id="CHEBI:15378"/>
        <dbReference type="ChEBI" id="CHEBI:30616"/>
        <dbReference type="ChEBI" id="CHEBI:43474"/>
        <dbReference type="ChEBI" id="CHEBI:456216"/>
        <dbReference type="EC" id="5.6.2.3"/>
    </reaction>
</comment>
<sequence length="193" mass="20917">MEHVLDAAQERAMSMFESGLNVALLGRAGSEKSVVLREMVRRAVGRWGVAGAVAVTALSGSAAVSVGGQTVHSLFGWDVRPMSKQDALELVRNRPRMFDKLNRIRVLFVDVAPTMSASLFSEMAHVMRHVAPANLQGLPFGDCQLICAGDVLQAGPVKVTDRTSESWVFSCPDWRLALHGQHGRVACITVGHR</sequence>
<dbReference type="SUPFAM" id="SSF52540">
    <property type="entry name" value="P-loop containing nucleoside triphosphate hydrolases"/>
    <property type="match status" value="1"/>
</dbReference>
<dbReference type="InterPro" id="IPR027417">
    <property type="entry name" value="P-loop_NTPase"/>
</dbReference>
<evidence type="ECO:0000313" key="4">
    <source>
        <dbReference type="Proteomes" id="UP000218209"/>
    </source>
</evidence>
<keyword evidence="4" id="KW-1185">Reference proteome</keyword>
<keyword evidence="1" id="KW-0233">DNA recombination</keyword>
<comment type="cofactor">
    <cofactor evidence="1">
        <name>Mg(2+)</name>
        <dbReference type="ChEBI" id="CHEBI:18420"/>
    </cofactor>
</comment>
<keyword evidence="1" id="KW-0378">Hydrolase</keyword>
<dbReference type="GO" id="GO:0016887">
    <property type="term" value="F:ATP hydrolysis activity"/>
    <property type="evidence" value="ECO:0007669"/>
    <property type="project" value="RHEA"/>
</dbReference>
<evidence type="ECO:0000259" key="2">
    <source>
        <dbReference type="Pfam" id="PF05970"/>
    </source>
</evidence>
<dbReference type="EC" id="5.6.2.3" evidence="1"/>
<evidence type="ECO:0000256" key="1">
    <source>
        <dbReference type="RuleBase" id="RU363044"/>
    </source>
</evidence>
<dbReference type="Pfam" id="PF05970">
    <property type="entry name" value="PIF1"/>
    <property type="match status" value="1"/>
</dbReference>
<dbReference type="GO" id="GO:0006310">
    <property type="term" value="P:DNA recombination"/>
    <property type="evidence" value="ECO:0007669"/>
    <property type="project" value="UniProtKB-KW"/>
</dbReference>
<feature type="domain" description="DNA helicase Pif1-like DEAD-box helicase" evidence="2">
    <location>
        <begin position="5"/>
        <end position="164"/>
    </location>
</feature>
<dbReference type="Proteomes" id="UP000218209">
    <property type="component" value="Unassembled WGS sequence"/>
</dbReference>
<accession>A0A1X6PES9</accession>
<keyword evidence="1" id="KW-0227">DNA damage</keyword>
<comment type="similarity">
    <text evidence="1">Belongs to the helicase family.</text>
</comment>
<dbReference type="GO" id="GO:0005524">
    <property type="term" value="F:ATP binding"/>
    <property type="evidence" value="ECO:0007669"/>
    <property type="project" value="UniProtKB-KW"/>
</dbReference>
<dbReference type="GO" id="GO:0000723">
    <property type="term" value="P:telomere maintenance"/>
    <property type="evidence" value="ECO:0007669"/>
    <property type="project" value="InterPro"/>
</dbReference>
<proteinExistence type="inferred from homology"/>
<dbReference type="InterPro" id="IPR051055">
    <property type="entry name" value="PIF1_helicase"/>
</dbReference>
<dbReference type="InterPro" id="IPR010285">
    <property type="entry name" value="DNA_helicase_pif1-like_DEAD"/>
</dbReference>
<dbReference type="EMBL" id="KV918792">
    <property type="protein sequence ID" value="OSX79359.1"/>
    <property type="molecule type" value="Genomic_DNA"/>
</dbReference>